<dbReference type="PANTHER" id="PTHR12992:SF11">
    <property type="entry name" value="MITOCHONDRIAL COENZYME A DIPHOSPHATASE NUDT8"/>
    <property type="match status" value="1"/>
</dbReference>
<keyword evidence="3" id="KW-0479">Metal-binding</keyword>
<evidence type="ECO:0000256" key="6">
    <source>
        <dbReference type="ARBA" id="ARBA00023211"/>
    </source>
</evidence>
<evidence type="ECO:0000313" key="8">
    <source>
        <dbReference type="EMBL" id="MBM7035900.1"/>
    </source>
</evidence>
<dbReference type="EMBL" id="JAFEUM010000002">
    <property type="protein sequence ID" value="MBM7035900.1"/>
    <property type="molecule type" value="Genomic_DNA"/>
</dbReference>
<dbReference type="InterPro" id="IPR015797">
    <property type="entry name" value="NUDIX_hydrolase-like_dom_sf"/>
</dbReference>
<evidence type="ECO:0000256" key="5">
    <source>
        <dbReference type="ARBA" id="ARBA00022842"/>
    </source>
</evidence>
<comment type="cofactor">
    <cofactor evidence="2">
        <name>Mg(2+)</name>
        <dbReference type="ChEBI" id="CHEBI:18420"/>
    </cofactor>
</comment>
<keyword evidence="9" id="KW-1185">Reference proteome</keyword>
<keyword evidence="6" id="KW-0464">Manganese</keyword>
<dbReference type="Proteomes" id="UP000809621">
    <property type="component" value="Unassembled WGS sequence"/>
</dbReference>
<accession>A0ABS2HE89</accession>
<dbReference type="PANTHER" id="PTHR12992">
    <property type="entry name" value="NUDIX HYDROLASE"/>
    <property type="match status" value="1"/>
</dbReference>
<dbReference type="Pfam" id="PF00293">
    <property type="entry name" value="NUDIX"/>
    <property type="match status" value="1"/>
</dbReference>
<reference evidence="8 9" key="1">
    <citation type="submission" date="2021-02" db="EMBL/GenBank/DDBJ databases">
        <authorList>
            <person name="Park J.-S."/>
        </authorList>
    </citation>
    <scope>NUCLEOTIDE SEQUENCE [LARGE SCALE GENOMIC DNA]</scope>
    <source>
        <strain evidence="8 9">188UL20-2</strain>
    </source>
</reference>
<dbReference type="RefSeq" id="WP_205157518.1">
    <property type="nucleotide sequence ID" value="NZ_JAFEUM010000002.1"/>
</dbReference>
<evidence type="ECO:0000259" key="7">
    <source>
        <dbReference type="PROSITE" id="PS51462"/>
    </source>
</evidence>
<gene>
    <name evidence="8" type="ORF">JQC93_05715</name>
</gene>
<evidence type="ECO:0000256" key="2">
    <source>
        <dbReference type="ARBA" id="ARBA00001946"/>
    </source>
</evidence>
<dbReference type="Gene3D" id="3.90.79.10">
    <property type="entry name" value="Nucleoside Triphosphate Pyrophosphohydrolase"/>
    <property type="match status" value="1"/>
</dbReference>
<sequence>MTKDEFLLRFQSLSPTQYQHHRPLSKVHSSPRPLRDAAVLIGLVEREQQLQLVLTRRADHLKHHPGQVSFPGGKVEKHDLDVAETALRETHEELGIPPHKIKVIGALPSLNTVSSFSVVPVVAFIDASYQPIIDENEVAELFEVPASFILSPDALSSYSVTHKGVSHTIYGALFEQQFIWGVTAQILHALQRQLSI</sequence>
<dbReference type="CDD" id="cd03426">
    <property type="entry name" value="NUDIX_CoAse_Nudt7"/>
    <property type="match status" value="1"/>
</dbReference>
<protein>
    <submittedName>
        <fullName evidence="8">CoA pyrophosphatase</fullName>
    </submittedName>
</protein>
<feature type="domain" description="Nudix hydrolase" evidence="7">
    <location>
        <begin position="34"/>
        <end position="166"/>
    </location>
</feature>
<evidence type="ECO:0000256" key="1">
    <source>
        <dbReference type="ARBA" id="ARBA00001936"/>
    </source>
</evidence>
<keyword evidence="5" id="KW-0460">Magnesium</keyword>
<evidence type="ECO:0000256" key="4">
    <source>
        <dbReference type="ARBA" id="ARBA00022801"/>
    </source>
</evidence>
<proteinExistence type="predicted"/>
<dbReference type="SUPFAM" id="SSF55811">
    <property type="entry name" value="Nudix"/>
    <property type="match status" value="1"/>
</dbReference>
<dbReference type="InterPro" id="IPR045121">
    <property type="entry name" value="CoAse"/>
</dbReference>
<name>A0ABS2HE89_9VIBR</name>
<keyword evidence="4" id="KW-0378">Hydrolase</keyword>
<dbReference type="InterPro" id="IPR000086">
    <property type="entry name" value="NUDIX_hydrolase_dom"/>
</dbReference>
<evidence type="ECO:0000256" key="3">
    <source>
        <dbReference type="ARBA" id="ARBA00022723"/>
    </source>
</evidence>
<evidence type="ECO:0000313" key="9">
    <source>
        <dbReference type="Proteomes" id="UP000809621"/>
    </source>
</evidence>
<comment type="caution">
    <text evidence="8">The sequence shown here is derived from an EMBL/GenBank/DDBJ whole genome shotgun (WGS) entry which is preliminary data.</text>
</comment>
<comment type="cofactor">
    <cofactor evidence="1">
        <name>Mn(2+)</name>
        <dbReference type="ChEBI" id="CHEBI:29035"/>
    </cofactor>
</comment>
<dbReference type="PROSITE" id="PS51462">
    <property type="entry name" value="NUDIX"/>
    <property type="match status" value="1"/>
</dbReference>
<dbReference type="NCBIfam" id="NF007980">
    <property type="entry name" value="PRK10707.1"/>
    <property type="match status" value="1"/>
</dbReference>
<organism evidence="8 9">
    <name type="scientific">Vibrio ulleungensis</name>
    <dbReference type="NCBI Taxonomy" id="2807619"/>
    <lineage>
        <taxon>Bacteria</taxon>
        <taxon>Pseudomonadati</taxon>
        <taxon>Pseudomonadota</taxon>
        <taxon>Gammaproteobacteria</taxon>
        <taxon>Vibrionales</taxon>
        <taxon>Vibrionaceae</taxon>
        <taxon>Vibrio</taxon>
    </lineage>
</organism>